<feature type="binding site" evidence="9">
    <location>
        <position position="221"/>
    </location>
    <ligand>
        <name>ATP</name>
        <dbReference type="ChEBI" id="CHEBI:30616"/>
    </ligand>
</feature>
<feature type="compositionally biased region" description="Low complexity" evidence="12">
    <location>
        <begin position="387"/>
        <end position="396"/>
    </location>
</feature>
<feature type="region of interest" description="Disordered" evidence="12">
    <location>
        <begin position="1715"/>
        <end position="1734"/>
    </location>
</feature>
<feature type="compositionally biased region" description="Low complexity" evidence="12">
    <location>
        <begin position="1093"/>
        <end position="1115"/>
    </location>
</feature>
<dbReference type="NCBIfam" id="TIGR00840">
    <property type="entry name" value="b_cpa1"/>
    <property type="match status" value="1"/>
</dbReference>
<organism evidence="15 16">
    <name type="scientific">Coemansia erecta</name>
    <dbReference type="NCBI Taxonomy" id="147472"/>
    <lineage>
        <taxon>Eukaryota</taxon>
        <taxon>Fungi</taxon>
        <taxon>Fungi incertae sedis</taxon>
        <taxon>Zoopagomycota</taxon>
        <taxon>Kickxellomycotina</taxon>
        <taxon>Kickxellomycetes</taxon>
        <taxon>Kickxellales</taxon>
        <taxon>Kickxellaceae</taxon>
        <taxon>Coemansia</taxon>
    </lineage>
</organism>
<feature type="compositionally biased region" description="Polar residues" evidence="12">
    <location>
        <begin position="948"/>
        <end position="958"/>
    </location>
</feature>
<feature type="compositionally biased region" description="Polar residues" evidence="12">
    <location>
        <begin position="323"/>
        <end position="332"/>
    </location>
</feature>
<dbReference type="GO" id="GO:0000329">
    <property type="term" value="C:fungal-type vacuole membrane"/>
    <property type="evidence" value="ECO:0007669"/>
    <property type="project" value="TreeGrafter"/>
</dbReference>
<feature type="compositionally biased region" description="Low complexity" evidence="12">
    <location>
        <begin position="1159"/>
        <end position="1176"/>
    </location>
</feature>
<evidence type="ECO:0000256" key="9">
    <source>
        <dbReference type="PROSITE-ProRule" id="PRU00706"/>
    </source>
</evidence>
<evidence type="ECO:0000256" key="7">
    <source>
        <dbReference type="ARBA" id="ARBA00023136"/>
    </source>
</evidence>
<feature type="coiled-coil region" evidence="11">
    <location>
        <begin position="2203"/>
        <end position="2245"/>
    </location>
</feature>
<feature type="transmembrane region" description="Helical" evidence="13">
    <location>
        <begin position="1681"/>
        <end position="1704"/>
    </location>
</feature>
<feature type="transmembrane region" description="Helical" evidence="13">
    <location>
        <begin position="2018"/>
        <end position="2038"/>
    </location>
</feature>
<feature type="binding site" evidence="9">
    <location>
        <position position="279"/>
    </location>
    <ligand>
        <name>ATP</name>
        <dbReference type="ChEBI" id="CHEBI:30616"/>
    </ligand>
</feature>
<feature type="compositionally biased region" description="Low complexity" evidence="12">
    <location>
        <begin position="3816"/>
        <end position="3843"/>
    </location>
</feature>
<dbReference type="GO" id="GO:0015386">
    <property type="term" value="F:potassium:proton antiporter activity"/>
    <property type="evidence" value="ECO:0007669"/>
    <property type="project" value="TreeGrafter"/>
</dbReference>
<dbReference type="InterPro" id="IPR036850">
    <property type="entry name" value="NDK-like_dom_sf"/>
</dbReference>
<feature type="active site" description="Pros-phosphohistidine intermediate" evidence="9">
    <location>
        <position position="665"/>
    </location>
</feature>
<feature type="coiled-coil region" evidence="11">
    <location>
        <begin position="2049"/>
        <end position="2076"/>
    </location>
</feature>
<dbReference type="Pfam" id="PF04193">
    <property type="entry name" value="PQ-loop"/>
    <property type="match status" value="2"/>
</dbReference>
<feature type="compositionally biased region" description="Acidic residues" evidence="12">
    <location>
        <begin position="3618"/>
        <end position="3627"/>
    </location>
</feature>
<keyword evidence="16" id="KW-1185">Reference proteome</keyword>
<proteinExistence type="inferred from homology"/>
<feature type="compositionally biased region" description="Polar residues" evidence="12">
    <location>
        <begin position="3787"/>
        <end position="3803"/>
    </location>
</feature>
<comment type="subcellular location">
    <subcellularLocation>
        <location evidence="1">Membrane</location>
        <topology evidence="1">Multi-pass membrane protein</topology>
    </subcellularLocation>
</comment>
<feature type="transmembrane region" description="Helical" evidence="13">
    <location>
        <begin position="3231"/>
        <end position="3250"/>
    </location>
</feature>
<dbReference type="GO" id="GO:0015385">
    <property type="term" value="F:sodium:proton antiporter activity"/>
    <property type="evidence" value="ECO:0007669"/>
    <property type="project" value="InterPro"/>
</dbReference>
<dbReference type="InterPro" id="IPR018422">
    <property type="entry name" value="Cation/H_exchanger_CPA1"/>
</dbReference>
<feature type="region of interest" description="Disordered" evidence="12">
    <location>
        <begin position="305"/>
        <end position="459"/>
    </location>
</feature>
<feature type="region of interest" description="Disordered" evidence="12">
    <location>
        <begin position="754"/>
        <end position="773"/>
    </location>
</feature>
<reference evidence="15" key="1">
    <citation type="submission" date="2022-07" db="EMBL/GenBank/DDBJ databases">
        <title>Phylogenomic reconstructions and comparative analyses of Kickxellomycotina fungi.</title>
        <authorList>
            <person name="Reynolds N.K."/>
            <person name="Stajich J.E."/>
            <person name="Barry K."/>
            <person name="Grigoriev I.V."/>
            <person name="Crous P."/>
            <person name="Smith M.E."/>
        </authorList>
    </citation>
    <scope>NUCLEOTIDE SEQUENCE</scope>
    <source>
        <strain evidence="15">NBRC 32514</strain>
    </source>
</reference>
<evidence type="ECO:0000256" key="1">
    <source>
        <dbReference type="ARBA" id="ARBA00004141"/>
    </source>
</evidence>
<dbReference type="SMART" id="SM00562">
    <property type="entry name" value="NDK"/>
    <property type="match status" value="3"/>
</dbReference>
<evidence type="ECO:0000256" key="13">
    <source>
        <dbReference type="SAM" id="Phobius"/>
    </source>
</evidence>
<feature type="transmembrane region" description="Helical" evidence="13">
    <location>
        <begin position="1622"/>
        <end position="1639"/>
    </location>
</feature>
<keyword evidence="11" id="KW-0175">Coiled coil</keyword>
<feature type="compositionally biased region" description="Polar residues" evidence="12">
    <location>
        <begin position="2644"/>
        <end position="2665"/>
    </location>
</feature>
<feature type="compositionally biased region" description="Basic residues" evidence="12">
    <location>
        <begin position="356"/>
        <end position="372"/>
    </location>
</feature>
<feature type="region of interest" description="Disordered" evidence="12">
    <location>
        <begin position="2077"/>
        <end position="2174"/>
    </location>
</feature>
<feature type="transmembrane region" description="Helical" evidence="13">
    <location>
        <begin position="2500"/>
        <end position="2519"/>
    </location>
</feature>
<feature type="transmembrane region" description="Helical" evidence="13">
    <location>
        <begin position="3262"/>
        <end position="3284"/>
    </location>
</feature>
<keyword evidence="3 10" id="KW-0812">Transmembrane</keyword>
<dbReference type="PANTHER" id="PTHR10110:SF187">
    <property type="entry name" value="SODIUM_HYDROGEN EXCHANGER"/>
    <property type="match status" value="1"/>
</dbReference>
<feature type="region of interest" description="Disordered" evidence="12">
    <location>
        <begin position="3749"/>
        <end position="3854"/>
    </location>
</feature>
<feature type="transmembrane region" description="Helical" evidence="13">
    <location>
        <begin position="1980"/>
        <end position="1998"/>
    </location>
</feature>
<dbReference type="Gene3D" id="6.10.140.1330">
    <property type="match status" value="1"/>
</dbReference>
<feature type="binding site" evidence="9">
    <location>
        <position position="172"/>
    </location>
    <ligand>
        <name>ATP</name>
        <dbReference type="ChEBI" id="CHEBI:30616"/>
    </ligand>
</feature>
<dbReference type="GO" id="GO:0005770">
    <property type="term" value="C:late endosome"/>
    <property type="evidence" value="ECO:0007669"/>
    <property type="project" value="TreeGrafter"/>
</dbReference>
<feature type="transmembrane region" description="Helical" evidence="13">
    <location>
        <begin position="3453"/>
        <end position="3475"/>
    </location>
</feature>
<feature type="domain" description="Nucleoside diphosphate kinase-like" evidence="14">
    <location>
        <begin position="11"/>
        <end position="150"/>
    </location>
</feature>
<keyword evidence="10" id="KW-0050">Antiport</keyword>
<dbReference type="Pfam" id="PF00334">
    <property type="entry name" value="NDK"/>
    <property type="match status" value="3"/>
</dbReference>
<dbReference type="PANTHER" id="PTHR10110">
    <property type="entry name" value="SODIUM/HYDROGEN EXCHANGER"/>
    <property type="match status" value="1"/>
</dbReference>
<feature type="transmembrane region" description="Helical" evidence="13">
    <location>
        <begin position="3423"/>
        <end position="3441"/>
    </location>
</feature>
<evidence type="ECO:0000256" key="11">
    <source>
        <dbReference type="SAM" id="Coils"/>
    </source>
</evidence>
<keyword evidence="8 10" id="KW-0739">Sodium transport</keyword>
<dbReference type="Proteomes" id="UP001149813">
    <property type="component" value="Unassembled WGS sequence"/>
</dbReference>
<feature type="compositionally biased region" description="Polar residues" evidence="12">
    <location>
        <begin position="1241"/>
        <end position="1258"/>
    </location>
</feature>
<gene>
    <name evidence="15" type="primary">NHX1</name>
    <name evidence="15" type="ORF">LPJ53_003637</name>
</gene>
<feature type="region of interest" description="Disordered" evidence="12">
    <location>
        <begin position="480"/>
        <end position="514"/>
    </location>
</feature>
<feature type="region of interest" description="Disordered" evidence="12">
    <location>
        <begin position="886"/>
        <end position="1264"/>
    </location>
</feature>
<keyword evidence="4 13" id="KW-1133">Transmembrane helix</keyword>
<feature type="binding site" evidence="9">
    <location>
        <position position="269"/>
    </location>
    <ligand>
        <name>ATP</name>
        <dbReference type="ChEBI" id="CHEBI:30616"/>
    </ligand>
</feature>
<keyword evidence="6 10" id="KW-0406">Ion transport</keyword>
<feature type="binding site" evidence="9">
    <location>
        <position position="249"/>
    </location>
    <ligand>
        <name>ATP</name>
        <dbReference type="ChEBI" id="CHEBI:30616"/>
    </ligand>
</feature>
<feature type="active site" description="Pros-phosphohistidine intermediate" evidence="9">
    <location>
        <position position="282"/>
    </location>
</feature>
<feature type="compositionally biased region" description="Low complexity" evidence="12">
    <location>
        <begin position="1196"/>
        <end position="1230"/>
    </location>
</feature>
<dbReference type="SMART" id="SM00679">
    <property type="entry name" value="CTNS"/>
    <property type="match status" value="2"/>
</dbReference>
<dbReference type="CDD" id="cd04413">
    <property type="entry name" value="NDPk_I"/>
    <property type="match status" value="1"/>
</dbReference>
<comment type="caution">
    <text evidence="15">The sequence shown here is derived from an EMBL/GenBank/DDBJ whole genome shotgun (WGS) entry which is preliminary data.</text>
</comment>
<feature type="compositionally biased region" description="Polar residues" evidence="12">
    <location>
        <begin position="896"/>
        <end position="910"/>
    </location>
</feature>
<feature type="transmembrane region" description="Helical" evidence="13">
    <location>
        <begin position="3172"/>
        <end position="3190"/>
    </location>
</feature>
<feature type="transmembrane region" description="Helical" evidence="13">
    <location>
        <begin position="2271"/>
        <end position="2291"/>
    </location>
</feature>
<feature type="region of interest" description="Disordered" evidence="12">
    <location>
        <begin position="3595"/>
        <end position="3671"/>
    </location>
</feature>
<feature type="transmembrane region" description="Helical" evidence="13">
    <location>
        <begin position="3330"/>
        <end position="3350"/>
    </location>
</feature>
<feature type="compositionally biased region" description="Polar residues" evidence="12">
    <location>
        <begin position="1717"/>
        <end position="1731"/>
    </location>
</feature>
<evidence type="ECO:0000256" key="5">
    <source>
        <dbReference type="ARBA" id="ARBA00023053"/>
    </source>
</evidence>
<comment type="similarity">
    <text evidence="9">Belongs to the NDK family.</text>
</comment>
<protein>
    <recommendedName>
        <fullName evidence="10">Sodium/hydrogen exchanger</fullName>
    </recommendedName>
</protein>
<feature type="transmembrane region" description="Helical" evidence="13">
    <location>
        <begin position="1484"/>
        <end position="1507"/>
    </location>
</feature>
<comment type="similarity">
    <text evidence="10">Belongs to the monovalent cation:proton antiporter 1 (CPA1) transporter (TC 2.A.36) family.</text>
</comment>
<dbReference type="GO" id="GO:0005769">
    <property type="term" value="C:early endosome"/>
    <property type="evidence" value="ECO:0007669"/>
    <property type="project" value="TreeGrafter"/>
</dbReference>
<dbReference type="EMBL" id="JANBOJ010000143">
    <property type="protein sequence ID" value="KAJ1721887.1"/>
    <property type="molecule type" value="Genomic_DNA"/>
</dbReference>
<sequence>MSDDSDSNDSANRTFAIVKPDALTPFKYQQIDALIKLNEFQIVRQKLVWLTKGQADALFPEKTSDSDYQDWIDYITCAPSLVLELARENAALFWHITMGLGDSADGSSCDSDSIRGILAIDKIRNAVDGSGEPEDAVKQLALVFSGSVPEIPYDNFLMQHSVDAHSTLALIKPDVSSNAEAVSQVIRRITARGYSIKDRVEIQLTKAQASAFYAEHVGKPFFDGLIAHMTSGPVIALLVDGDDVIRGWRTMIGPTSPDAARSEVPQSIRALLGESGPRNAVHGSDSAESALRELSFFFSPRIQQQQEEVVEDEEEELQSESQNPSTIENSEQAPAEAASAEAAPAASTTGEDEEKKKKKRNKKSKRNNKRKQTVSSAGGDAVPVPKTAETTTTTTAVQSDNSDNEAAPLVPEQPESVTAEGGAIESTSNDTVEASAASAVSDNIEAQMPEAEDSVVSEQPAEQTVTETLAEPVIEQPIEKPDEPIPVQPTEPAVSPAEESADEPVAKQADEPNMEPEVEFNAEQADILPSVPDTLALARELLKPFEPTNERTFGLIKPDAYPRYYKQIITQAIEKGFTIVVQEEVQLTAETAEDIYRDMSTYPIFPRIISFVTSGPALALVLEGVDAISAWRSLVGPTNSRTAKIEARSSLRAKYGMDAQKNAVHASKDKDDALESVNAVFFNLLGGSFQKLLPTDDPLAVAVASQQNSDIGSAQTTPLAVPATTIPEEQPITPAEDTTADISQASNATETLVPTEIPSVSDEPVAADISSVPDITENPEILAPVEEPAVQEIPAAAAAASISAALEDPAVPAQTMPVGEAATADEPAASETPATPDVLSSTVEQGSAEAHVIDKEEPVCADEPATESPDMAAKIAAAEDVCNAEPTLEEKPAEVTATTPPQNKSSTVEKSTPFGKRLASSPFLQADRQLGQESNGVAKRVGRIKSPFLSNEASDGPQTSATIAASISSPPKSVAAIRSAFAKEPEAKADDDTRGLRIDHSPSADNTVRTTVDDSKPEVNTSRPATPKESAKAGDNSAEDQVANGTASTENTTTVDGAVEQNAEASTEADTNDDSATPAAEEAEKMDSEDASKAPVQKAAAATAADTTAKATSTPTKDRAPAKAQTPTKTPVASQSRTATTRPAAGAVPASKTPVRKGAATASTASPARPAAFSTTGRSPSKPPVSAASTARRPIATTASSTPLSSRTRPTAPSVPTAAKVPSSAAAGATPRAGTVRRAPVSSTTAAPRSTGTGNTPVRSAPGRDTNGNGIGLCSHAHPPHCPWCCHCHCHCICKQSAAAHGYYSPHLGIDDIGPFQGFYVIVNQHASKHDSYRTYQTCCHSTSKRCRRRGCIADHGAENDHCLSACDYQNTGCAQGFTNDLGSPSSKKASCAICGIGRQTHRPYIIVICTGSSKTGHEACASPGIGSISQASQMQIDPTLCGEAPSSQNTILTALLCIGTFLSYLPQHIKILQRRSSDGLSPYFILLGTVGAGSNITNIILLQFIALQCCTVQTLGVCVASLLGIVQVCIQGLMFYITFVLYMVFFPEQNKYEPESENAEEGSSGESSPLLRARSKGVATVEWQTALWVSAAVATHATVCLVMSTLLVAVVGPYAGPTRTWASLLGLFSLCLTCLQFFPQIIKTWRAKTVGALSIPMMLMQTPGGFLFAYSIAIRPGVNWSSWISTFMAATLQGVLLAICLMFEARAKQEQEQVREQLQSEGEGQASASNVADEAAHESRAEIDIEQEQEPHYAVWVLAAGAAAIESGSFLEDMKRSNEVESDHRNIMTPEFRQFCIVTREHIVSWATLLVLFAGSYAAVARACSRRQALRPASTDEGRKPRHRRFLVAPYASEFRARQVALVVAASGLASALMTAALLVVTVALANAMDHGDPRAAPSWRLWLLPATLLSPGEAHSGMFTTGPRVAHDFPPVLRRLWRYQSVVSVATAAVIVPLGILFEGTPRRAPTLQRLRTATLRWLLAAALLLGTWKTVTRASHLSEGATLRYTVHHSASVCVALPAVLALVPRGTWALFAWLRACVGQRHERARNAQKRYRRLRLELARIELRLDQAIGSWKGGQASSDGERWASDVCSSDSEPETLRTQSAALLPALPPMHPGLPRNTNFVLSHPNRTISGRPRRGSAQPFQSSSQSKSALPPLPLSPHLQNGGWHGREFQSSANLAANAGAGAELRYSSDEDLAAAEVRRAAAKAIQRRRREREREMERLSRQIKKYHAQLLFVRAEMARTEKSGLLEIATGEAEKRAFYMRVLGSLSAAALIVATTLCWLLVVVQVGRGALSAIFVGEPDLTHNYTYFLPALVETGAAAPSGLSSTVVADEATFSSVALVPHALATACQLLSAALLFVVVMFGLLSMSASFEDSVHPLRFLASSYVGRILRARQWECLPYMLLHPETLAAITPIYKPAAMSGPVAGDTSRVFFSSSADLASFYRHLQREAAESPTAPNTLLPGGILPEGFFQARTWGRRVFLLLDPQARPVAATMLLSYVWIVCGLTMTWPSVLRTTGLISERAYVLPIASLVEPLWIPSPPAAPVFVLDEELVLQPVAAATPAIHEMLSANTGVLVSNNTADPAPALSKIEPLSQLQQRLLFQPLVTASMCLVPASATHSVDYSLKTDEPTHTAIDSRSGDSSPTTGQAMSSNDTAAAVERRISRRVLHQTMAADTLSRMIVRGALFLSSKVSSHLHISLGYCVWWFNPDLIVPISSTTVDTQLGYLPQTRPTGIPLHGVASLPGYSEWYGMLRRMELQKTWLPQADDGTPLVLQPVSHEYQINAALTHGGRPYRHEGGSQIRSSIKRWILLAYSHVTRSRRVATSYMYSAIVGIAQRLWRQLVSRLGVIFAVVSKHLQGTPADKYLDIASAAITLAKRKCISAGFFTWDGVAVPLLSHLTIAATGLSSSVSYIVSRAIPLVVSLGGNLQQRQHQATDKTLVMLAESGIYSMVPSVFLSEFWDNAISQGGPALQRLRPELWPHLFADQTSSTAPIGSSPQKQQQPDRLGLDYNDILQPLHVASTGGSSGQRNDVSVSAISTASLPHQDKTAASTADVSSASRHDNVSSFVHSEEQAGNGRPVRKIWSTLDWLLALYRVVLGILACRSESRISASATSTLISELLSSTATTLLSTATAVIPGVPNDDSGEPLPEDEEKASSQALLILVSLLIAALLTSYYLQRWRIRTVHETVLSIFAGMAVGLVLRFSTGDYIKRIVTFDHTVFFNMLLPPIILNCGFNLQKTSITRNMAPVLTFAFIGTAVSAVVIGILVQIYSFTSIESIGFSLLDSLMLGTILSATDPVTILAVFEQLRVDPKLFSIIFGETVFNDAVAIVLFVTLGDLRSAGLDFTLGAIPGMLSSFMFVFTASLLVGMAMGVMISLVCKHSRLYEYPSIEASLVLLVAYHSYLFSNAIELSGIVSLLFCSATMRQYTYKSLSTKSKRATRYLFHLLSGLAENFVFIYLGISLFTASDVMFRPVFIVFVMIATCISRYMAIFPLSRVLNAIFKYRHPSAPSSAQPVTHEEQTMLFWAGLRGAVAVALASEVSGKNGPLLRTTVLCVVVLSVTIFGGTTPQVVQLLGIRTGVPQPDSSDEDDDFDSNSADRYGYDDDDSGDDTDYSNTDGNHRRGRRVIDLSIGHGRAASPKPSFNNPSPPMAPRPLDSQILDVAPERSESESANPIALERLPRSLSRFSSSWGETGESWLARIKNSYRSFDRSLVYDLDRYYIQPLLIREQNPSLVVGSRRRSRQSRRGHRQYPREDTSGGGLGRPSRAVRAYSSSDLQAVGSTSSYRQTDGEYGNWGSGGVASTSGASDTGGSPTPNNQQQNQQQQQQRLQRPLLKKST</sequence>
<comment type="caution">
    <text evidence="9">Lacks conserved residue(s) required for the propagation of feature annotation.</text>
</comment>
<feature type="transmembrane region" description="Helical" evidence="13">
    <location>
        <begin position="3202"/>
        <end position="3219"/>
    </location>
</feature>
<feature type="region of interest" description="Disordered" evidence="12">
    <location>
        <begin position="820"/>
        <end position="868"/>
    </location>
</feature>
<feature type="transmembrane region" description="Helical" evidence="13">
    <location>
        <begin position="1804"/>
        <end position="1822"/>
    </location>
</feature>
<evidence type="ECO:0000256" key="6">
    <source>
        <dbReference type="ARBA" id="ARBA00023065"/>
    </source>
</evidence>
<dbReference type="Gene3D" id="1.20.1280.290">
    <property type="match status" value="2"/>
</dbReference>
<name>A0A9W8CSJ1_9FUNG</name>
<evidence type="ECO:0000256" key="8">
    <source>
        <dbReference type="ARBA" id="ARBA00023201"/>
    </source>
</evidence>
<evidence type="ECO:0000259" key="14">
    <source>
        <dbReference type="SMART" id="SM00562"/>
    </source>
</evidence>
<feature type="compositionally biased region" description="Basic and acidic residues" evidence="12">
    <location>
        <begin position="981"/>
        <end position="1002"/>
    </location>
</feature>
<feature type="compositionally biased region" description="Acidic residues" evidence="12">
    <location>
        <begin position="308"/>
        <end position="318"/>
    </location>
</feature>
<feature type="transmembrane region" description="Helical" evidence="13">
    <location>
        <begin position="2352"/>
        <end position="2374"/>
    </location>
</feature>
<feature type="transmembrane region" description="Helical" evidence="13">
    <location>
        <begin position="1651"/>
        <end position="1675"/>
    </location>
</feature>
<dbReference type="SUPFAM" id="SSF54919">
    <property type="entry name" value="Nucleoside diphosphate kinase, NDK"/>
    <property type="match status" value="3"/>
</dbReference>
<evidence type="ECO:0000256" key="4">
    <source>
        <dbReference type="ARBA" id="ARBA00022989"/>
    </source>
</evidence>
<evidence type="ECO:0000313" key="16">
    <source>
        <dbReference type="Proteomes" id="UP001149813"/>
    </source>
</evidence>
<dbReference type="PRINTS" id="PR01084">
    <property type="entry name" value="NAHEXCHNGR"/>
</dbReference>
<feature type="region of interest" description="Disordered" evidence="12">
    <location>
        <begin position="2639"/>
        <end position="2666"/>
    </location>
</feature>
<dbReference type="InterPro" id="IPR034907">
    <property type="entry name" value="NDK-like_dom"/>
</dbReference>
<dbReference type="PROSITE" id="PS51374">
    <property type="entry name" value="NDPK_LIKE"/>
    <property type="match status" value="3"/>
</dbReference>
<feature type="transmembrane region" description="Helical" evidence="13">
    <location>
        <begin position="1513"/>
        <end position="1546"/>
    </location>
</feature>
<feature type="compositionally biased region" description="Basic and acidic residues" evidence="12">
    <location>
        <begin position="1082"/>
        <end position="1092"/>
    </location>
</feature>
<keyword evidence="2 10" id="KW-0813">Transport</keyword>
<evidence type="ECO:0000256" key="10">
    <source>
        <dbReference type="RuleBase" id="RU003722"/>
    </source>
</evidence>
<dbReference type="InterPro" id="IPR006153">
    <property type="entry name" value="Cation/H_exchanger_TM"/>
</dbReference>
<feature type="compositionally biased region" description="Polar residues" evidence="12">
    <location>
        <begin position="1043"/>
        <end position="1055"/>
    </location>
</feature>
<feature type="domain" description="Nucleoside diphosphate kinase-like" evidence="14">
    <location>
        <begin position="549"/>
        <end position="689"/>
    </location>
</feature>
<feature type="transmembrane region" description="Helical" evidence="13">
    <location>
        <begin position="1861"/>
        <end position="1887"/>
    </location>
</feature>
<accession>A0A9W8CSJ1</accession>
<feature type="compositionally biased region" description="Polar residues" evidence="12">
    <location>
        <begin position="2123"/>
        <end position="2136"/>
    </location>
</feature>
<dbReference type="Gene3D" id="3.30.70.141">
    <property type="entry name" value="Nucleoside diphosphate kinase-like domain"/>
    <property type="match status" value="3"/>
</dbReference>
<feature type="compositionally biased region" description="Basic residues" evidence="12">
    <location>
        <begin position="3753"/>
        <end position="3766"/>
    </location>
</feature>
<feature type="transmembrane region" description="Helical" evidence="13">
    <location>
        <begin position="1939"/>
        <end position="1960"/>
    </location>
</feature>
<dbReference type="InterPro" id="IPR004709">
    <property type="entry name" value="NaH_exchanger"/>
</dbReference>
<feature type="compositionally biased region" description="Low complexity" evidence="12">
    <location>
        <begin position="2144"/>
        <end position="2168"/>
    </location>
</feature>
<feature type="compositionally biased region" description="Polar residues" evidence="12">
    <location>
        <begin position="2093"/>
        <end position="2107"/>
    </location>
</feature>
<evidence type="ECO:0000256" key="12">
    <source>
        <dbReference type="SAM" id="MobiDB-lite"/>
    </source>
</evidence>
<keyword evidence="5" id="KW-0915">Sodium</keyword>
<feature type="binding site" evidence="9">
    <location>
        <position position="255"/>
    </location>
    <ligand>
        <name>ATP</name>
        <dbReference type="ChEBI" id="CHEBI:30616"/>
    </ligand>
</feature>
<dbReference type="Pfam" id="PF00999">
    <property type="entry name" value="Na_H_Exchanger"/>
    <property type="match status" value="1"/>
</dbReference>
<feature type="compositionally biased region" description="Polar residues" evidence="12">
    <location>
        <begin position="1125"/>
        <end position="1141"/>
    </location>
</feature>
<feature type="domain" description="Nucleoside diphosphate kinase-like" evidence="14">
    <location>
        <begin position="164"/>
        <end position="304"/>
    </location>
</feature>
<evidence type="ECO:0000256" key="2">
    <source>
        <dbReference type="ARBA" id="ARBA00022448"/>
    </source>
</evidence>
<feature type="compositionally biased region" description="Low complexity" evidence="12">
    <location>
        <begin position="959"/>
        <end position="977"/>
    </location>
</feature>
<keyword evidence="7 13" id="KW-0472">Membrane</keyword>
<feature type="transmembrane region" description="Helical" evidence="13">
    <location>
        <begin position="3487"/>
        <end position="3509"/>
    </location>
</feature>
<feature type="transmembrane region" description="Helical" evidence="13">
    <location>
        <begin position="3370"/>
        <end position="3391"/>
    </location>
</feature>
<dbReference type="GO" id="GO:0007035">
    <property type="term" value="P:vacuolar acidification"/>
    <property type="evidence" value="ECO:0007669"/>
    <property type="project" value="TreeGrafter"/>
</dbReference>
<dbReference type="OrthoDB" id="5596588at2759"/>
<feature type="transmembrane region" description="Helical" evidence="13">
    <location>
        <begin position="1587"/>
        <end position="1616"/>
    </location>
</feature>
<dbReference type="InterPro" id="IPR006603">
    <property type="entry name" value="PQ-loop_rpt"/>
</dbReference>
<evidence type="ECO:0000256" key="3">
    <source>
        <dbReference type="ARBA" id="ARBA00022692"/>
    </source>
</evidence>
<evidence type="ECO:0000313" key="15">
    <source>
        <dbReference type="EMBL" id="KAJ1721887.1"/>
    </source>
</evidence>
<feature type="compositionally biased region" description="Low complexity" evidence="12">
    <location>
        <begin position="333"/>
        <end position="347"/>
    </location>
</feature>